<dbReference type="Proteomes" id="UP001187192">
    <property type="component" value="Unassembled WGS sequence"/>
</dbReference>
<keyword evidence="4" id="KW-1185">Reference proteome</keyword>
<evidence type="ECO:0000313" key="4">
    <source>
        <dbReference type="Proteomes" id="UP001187192"/>
    </source>
</evidence>
<comment type="caution">
    <text evidence="3">The sequence shown here is derived from an EMBL/GenBank/DDBJ whole genome shotgun (WGS) entry which is preliminary data.</text>
</comment>
<protein>
    <submittedName>
        <fullName evidence="3">Uncharacterized protein</fullName>
    </submittedName>
</protein>
<evidence type="ECO:0000313" key="3">
    <source>
        <dbReference type="EMBL" id="GMN29185.1"/>
    </source>
</evidence>
<keyword evidence="2" id="KW-0812">Transmembrane</keyword>
<keyword evidence="2" id="KW-0472">Membrane</keyword>
<keyword evidence="2" id="KW-1133">Transmembrane helix</keyword>
<evidence type="ECO:0000256" key="1">
    <source>
        <dbReference type="SAM" id="MobiDB-lite"/>
    </source>
</evidence>
<sequence length="79" mass="9303">MASDFAEAFRAMVMLVFVGFWGFFIWQVVVMILLNTPDGDPTLKELIMSFFRRKRTRRPQPSDHHQENNHREPPPSDLV</sequence>
<feature type="compositionally biased region" description="Basic and acidic residues" evidence="1">
    <location>
        <begin position="60"/>
        <end position="79"/>
    </location>
</feature>
<proteinExistence type="predicted"/>
<feature type="transmembrane region" description="Helical" evidence="2">
    <location>
        <begin position="12"/>
        <end position="34"/>
    </location>
</feature>
<dbReference type="AlphaFoldDB" id="A0AA88CS10"/>
<accession>A0AA88CS10</accession>
<name>A0AA88CS10_FICCA</name>
<organism evidence="3 4">
    <name type="scientific">Ficus carica</name>
    <name type="common">Common fig</name>
    <dbReference type="NCBI Taxonomy" id="3494"/>
    <lineage>
        <taxon>Eukaryota</taxon>
        <taxon>Viridiplantae</taxon>
        <taxon>Streptophyta</taxon>
        <taxon>Embryophyta</taxon>
        <taxon>Tracheophyta</taxon>
        <taxon>Spermatophyta</taxon>
        <taxon>Magnoliopsida</taxon>
        <taxon>eudicotyledons</taxon>
        <taxon>Gunneridae</taxon>
        <taxon>Pentapetalae</taxon>
        <taxon>rosids</taxon>
        <taxon>fabids</taxon>
        <taxon>Rosales</taxon>
        <taxon>Moraceae</taxon>
        <taxon>Ficeae</taxon>
        <taxon>Ficus</taxon>
    </lineage>
</organism>
<dbReference type="EMBL" id="BTGU01000002">
    <property type="protein sequence ID" value="GMN29185.1"/>
    <property type="molecule type" value="Genomic_DNA"/>
</dbReference>
<evidence type="ECO:0000256" key="2">
    <source>
        <dbReference type="SAM" id="Phobius"/>
    </source>
</evidence>
<feature type="region of interest" description="Disordered" evidence="1">
    <location>
        <begin position="54"/>
        <end position="79"/>
    </location>
</feature>
<reference evidence="3" key="1">
    <citation type="submission" date="2023-07" db="EMBL/GenBank/DDBJ databases">
        <title>draft genome sequence of fig (Ficus carica).</title>
        <authorList>
            <person name="Takahashi T."/>
            <person name="Nishimura K."/>
        </authorList>
    </citation>
    <scope>NUCLEOTIDE SEQUENCE</scope>
</reference>
<gene>
    <name evidence="3" type="ORF">TIFTF001_002333</name>
</gene>